<dbReference type="EMBL" id="CADCXV010000797">
    <property type="protein sequence ID" value="CAB0035714.1"/>
    <property type="molecule type" value="Genomic_DNA"/>
</dbReference>
<accession>A0A6H5IGI0</accession>
<sequence length="635" mass="71800">MARYCFLFLSSVLLSTNLVLGDLKKDAPNFIRLIESAEMFTEDFIEDAKQEVVDTTPEDQEEYDFVVVGAGASGAVIAARLSEEQNASVLLIERGGHEQLVMDIPALAIFLMYNPFWHWNYYSEPSRTYCLGFKNRQCRMPVGQVMGGSSSVNWMIATRGNRYDYDEWAEITGDDSWAYGNMLKYFKKLEKFEVNLTEYEDQLHNFDGPVNICNVQHRTPLVDAFVKAGHEMGFPPLDYNGRKQTGFSYVQTNQVNGERLSSNRAYLHPARDRPNLKLSMHSHVNKILIDPSTKRAYGIELTKHDLGTPTTTLKVIARKEVILCAGAIGTPKLLMLSGIGPAEHLKSHRIPVLKDARVGKNLMDHIAYGGLTFLVNDTVSLDIRSALQVTRDEAFPEYFENRTGPGTVLSGIEGLGYINTDDLNADNERPNIEFMFGGVHVATHPLLHIPFKFQEKHWVRYFKPNTYEPGWLIWPMLMKPKSRGEILLRSTDPKDTPKIITNYLTDPDDVRVSVKGIRVAIEVSKTQAMQKYGTKLYDKIVPGCERHLYDSDRYWECALRTYTITLWHFSGTCRMGRDDDDEAVVDSRGLVKGIQNLRVADASIMPVVPTAHLNVPTMAVAEAIADKVKAHWGYI</sequence>
<feature type="active site" description="Proton acceptor" evidence="2">
    <location>
        <position position="612"/>
    </location>
</feature>
<feature type="domain" description="Glucose-methanol-choline oxidoreductase N-terminal" evidence="5">
    <location>
        <begin position="326"/>
        <end position="340"/>
    </location>
</feature>
<gene>
    <name evidence="6" type="ORF">TBRA_LOCUS7600</name>
</gene>
<evidence type="ECO:0000313" key="6">
    <source>
        <dbReference type="EMBL" id="CAB0035714.1"/>
    </source>
</evidence>
<dbReference type="InterPro" id="IPR000172">
    <property type="entry name" value="GMC_OxRdtase_N"/>
</dbReference>
<keyword evidence="3" id="KW-0285">Flavoprotein</keyword>
<comment type="cofactor">
    <cofactor evidence="3">
        <name>FAD</name>
        <dbReference type="ChEBI" id="CHEBI:57692"/>
    </cofactor>
</comment>
<dbReference type="SUPFAM" id="SSF51905">
    <property type="entry name" value="FAD/NAD(P)-binding domain"/>
    <property type="match status" value="1"/>
</dbReference>
<feature type="binding site" evidence="3">
    <location>
        <position position="145"/>
    </location>
    <ligand>
        <name>FAD</name>
        <dbReference type="ChEBI" id="CHEBI:57692"/>
    </ligand>
</feature>
<keyword evidence="4" id="KW-0732">Signal</keyword>
<dbReference type="InterPro" id="IPR036188">
    <property type="entry name" value="FAD/NAD-bd_sf"/>
</dbReference>
<feature type="binding site" evidence="3">
    <location>
        <begin position="567"/>
        <end position="568"/>
    </location>
    <ligand>
        <name>FAD</name>
        <dbReference type="ChEBI" id="CHEBI:57692"/>
    </ligand>
</feature>
<evidence type="ECO:0000256" key="1">
    <source>
        <dbReference type="ARBA" id="ARBA00010790"/>
    </source>
</evidence>
<dbReference type="Pfam" id="PF00732">
    <property type="entry name" value="GMC_oxred_N"/>
    <property type="match status" value="1"/>
</dbReference>
<dbReference type="OrthoDB" id="269227at2759"/>
<comment type="similarity">
    <text evidence="1">Belongs to the GMC oxidoreductase family.</text>
</comment>
<feature type="signal peptide" evidence="4">
    <location>
        <begin position="1"/>
        <end position="21"/>
    </location>
</feature>
<keyword evidence="3" id="KW-0274">FAD</keyword>
<dbReference type="PIRSF" id="PIRSF000137">
    <property type="entry name" value="Alcohol_oxidase"/>
    <property type="match status" value="1"/>
</dbReference>
<dbReference type="InterPro" id="IPR007867">
    <property type="entry name" value="GMC_OxRtase_C"/>
</dbReference>
<dbReference type="AlphaFoldDB" id="A0A6H5IGI0"/>
<dbReference type="GO" id="GO:0016614">
    <property type="term" value="F:oxidoreductase activity, acting on CH-OH group of donors"/>
    <property type="evidence" value="ECO:0007669"/>
    <property type="project" value="InterPro"/>
</dbReference>
<dbReference type="Pfam" id="PF05199">
    <property type="entry name" value="GMC_oxred_C"/>
    <property type="match status" value="1"/>
</dbReference>
<evidence type="ECO:0000313" key="7">
    <source>
        <dbReference type="Proteomes" id="UP000479190"/>
    </source>
</evidence>
<evidence type="ECO:0000259" key="5">
    <source>
        <dbReference type="PROSITE" id="PS00624"/>
    </source>
</evidence>
<evidence type="ECO:0000256" key="2">
    <source>
        <dbReference type="PIRSR" id="PIRSR000137-1"/>
    </source>
</evidence>
<protein>
    <recommendedName>
        <fullName evidence="5">Glucose-methanol-choline oxidoreductase N-terminal domain-containing protein</fullName>
    </recommendedName>
</protein>
<dbReference type="Gene3D" id="3.30.560.10">
    <property type="entry name" value="Glucose Oxidase, domain 3"/>
    <property type="match status" value="1"/>
</dbReference>
<reference evidence="6 7" key="1">
    <citation type="submission" date="2020-02" db="EMBL/GenBank/DDBJ databases">
        <authorList>
            <person name="Ferguson B K."/>
        </authorList>
    </citation>
    <scope>NUCLEOTIDE SEQUENCE [LARGE SCALE GENOMIC DNA]</scope>
</reference>
<dbReference type="Gene3D" id="3.50.50.60">
    <property type="entry name" value="FAD/NAD(P)-binding domain"/>
    <property type="match status" value="1"/>
</dbReference>
<dbReference type="GO" id="GO:0050660">
    <property type="term" value="F:flavin adenine dinucleotide binding"/>
    <property type="evidence" value="ECO:0007669"/>
    <property type="project" value="InterPro"/>
</dbReference>
<evidence type="ECO:0000256" key="3">
    <source>
        <dbReference type="PIRSR" id="PIRSR000137-2"/>
    </source>
</evidence>
<proteinExistence type="inferred from homology"/>
<feature type="active site" description="Proton donor" evidence="2">
    <location>
        <position position="568"/>
    </location>
</feature>
<feature type="chain" id="PRO_5026044167" description="Glucose-methanol-choline oxidoreductase N-terminal domain-containing protein" evidence="4">
    <location>
        <begin position="22"/>
        <end position="635"/>
    </location>
</feature>
<name>A0A6H5IGI0_9HYME</name>
<dbReference type="PROSITE" id="PS00624">
    <property type="entry name" value="GMC_OXRED_2"/>
    <property type="match status" value="1"/>
</dbReference>
<dbReference type="PANTHER" id="PTHR11552:SF158">
    <property type="entry name" value="GH23626P-RELATED"/>
    <property type="match status" value="1"/>
</dbReference>
<keyword evidence="7" id="KW-1185">Reference proteome</keyword>
<organism evidence="6 7">
    <name type="scientific">Trichogramma brassicae</name>
    <dbReference type="NCBI Taxonomy" id="86971"/>
    <lineage>
        <taxon>Eukaryota</taxon>
        <taxon>Metazoa</taxon>
        <taxon>Ecdysozoa</taxon>
        <taxon>Arthropoda</taxon>
        <taxon>Hexapoda</taxon>
        <taxon>Insecta</taxon>
        <taxon>Pterygota</taxon>
        <taxon>Neoptera</taxon>
        <taxon>Endopterygota</taxon>
        <taxon>Hymenoptera</taxon>
        <taxon>Apocrita</taxon>
        <taxon>Proctotrupomorpha</taxon>
        <taxon>Chalcidoidea</taxon>
        <taxon>Trichogrammatidae</taxon>
        <taxon>Trichogramma</taxon>
    </lineage>
</organism>
<evidence type="ECO:0000256" key="4">
    <source>
        <dbReference type="SAM" id="SignalP"/>
    </source>
</evidence>
<dbReference type="Proteomes" id="UP000479190">
    <property type="component" value="Unassembled WGS sequence"/>
</dbReference>
<dbReference type="InterPro" id="IPR012132">
    <property type="entry name" value="GMC_OxRdtase"/>
</dbReference>
<dbReference type="PANTHER" id="PTHR11552">
    <property type="entry name" value="GLUCOSE-METHANOL-CHOLINE GMC OXIDOREDUCTASE"/>
    <property type="match status" value="1"/>
</dbReference>
<dbReference type="SUPFAM" id="SSF54373">
    <property type="entry name" value="FAD-linked reductases, C-terminal domain"/>
    <property type="match status" value="1"/>
</dbReference>
<feature type="binding site" evidence="3">
    <location>
        <position position="284"/>
    </location>
    <ligand>
        <name>FAD</name>
        <dbReference type="ChEBI" id="CHEBI:57692"/>
    </ligand>
</feature>